<sequence length="205" mass="23704">MDESGKFEQDVKAEIKRTEGYHRLENFPYVRAITVQLASSWRAMVFYQRRDLQQIFNDFVTNFKVLAEKINSLPIAEKQYISSGFYKLSSLNISITNLTSEAQKLPSKLIIKKQSLKSFGETISAFYNDQLPLLDFDLITTTLYDLKLTSIGRSQEVYNVKQSFEKLDGLQHATILNKLALVPLLAQADAFFQEFFYLESKKETR</sequence>
<accession>A0A8R1EEL8</accession>
<reference evidence="1" key="2">
    <citation type="submission" date="2022-06" db="UniProtKB">
        <authorList>
            <consortium name="EnsemblMetazoa"/>
        </authorList>
    </citation>
    <scope>IDENTIFICATION</scope>
    <source>
        <strain evidence="1">DF5081</strain>
    </source>
</reference>
<dbReference type="EnsemblMetazoa" id="CJA32069.1">
    <property type="protein sequence ID" value="CJA32069.1"/>
    <property type="gene ID" value="WBGene00207916"/>
</dbReference>
<name>A0A8R1EEL8_CAEJA</name>
<protein>
    <submittedName>
        <fullName evidence="1">Uncharacterized protein</fullName>
    </submittedName>
</protein>
<evidence type="ECO:0000313" key="2">
    <source>
        <dbReference type="Proteomes" id="UP000005237"/>
    </source>
</evidence>
<dbReference type="AlphaFoldDB" id="A0A8R1EEL8"/>
<keyword evidence="2" id="KW-1185">Reference proteome</keyword>
<reference evidence="2" key="1">
    <citation type="submission" date="2010-08" db="EMBL/GenBank/DDBJ databases">
        <authorList>
            <consortium name="Caenorhabditis japonica Sequencing Consortium"/>
            <person name="Wilson R.K."/>
        </authorList>
    </citation>
    <scope>NUCLEOTIDE SEQUENCE [LARGE SCALE GENOMIC DNA]</scope>
    <source>
        <strain evidence="2">DF5081</strain>
    </source>
</reference>
<proteinExistence type="predicted"/>
<organism evidence="1 2">
    <name type="scientific">Caenorhabditis japonica</name>
    <dbReference type="NCBI Taxonomy" id="281687"/>
    <lineage>
        <taxon>Eukaryota</taxon>
        <taxon>Metazoa</taxon>
        <taxon>Ecdysozoa</taxon>
        <taxon>Nematoda</taxon>
        <taxon>Chromadorea</taxon>
        <taxon>Rhabditida</taxon>
        <taxon>Rhabditina</taxon>
        <taxon>Rhabditomorpha</taxon>
        <taxon>Rhabditoidea</taxon>
        <taxon>Rhabditidae</taxon>
        <taxon>Peloderinae</taxon>
        <taxon>Caenorhabditis</taxon>
    </lineage>
</organism>
<dbReference type="Proteomes" id="UP000005237">
    <property type="component" value="Unassembled WGS sequence"/>
</dbReference>
<evidence type="ECO:0000313" key="1">
    <source>
        <dbReference type="EnsemblMetazoa" id="CJA32069.1"/>
    </source>
</evidence>